<dbReference type="SUPFAM" id="SSF46785">
    <property type="entry name" value="Winged helix' DNA-binding domain"/>
    <property type="match status" value="1"/>
</dbReference>
<evidence type="ECO:0000256" key="4">
    <source>
        <dbReference type="ARBA" id="ARBA00023163"/>
    </source>
</evidence>
<dbReference type="RefSeq" id="WP_076821423.1">
    <property type="nucleotide sequence ID" value="NZ_MOMC01000083.1"/>
</dbReference>
<dbReference type="InterPro" id="IPR005119">
    <property type="entry name" value="LysR_subst-bd"/>
</dbReference>
<keyword evidence="3" id="KW-0238">DNA-binding</keyword>
<dbReference type="InterPro" id="IPR000847">
    <property type="entry name" value="LysR_HTH_N"/>
</dbReference>
<dbReference type="PANTHER" id="PTHR30118">
    <property type="entry name" value="HTH-TYPE TRANSCRIPTIONAL REGULATOR LEUO-RELATED"/>
    <property type="match status" value="1"/>
</dbReference>
<keyword evidence="2" id="KW-0805">Transcription regulation</keyword>
<dbReference type="Pfam" id="PF03466">
    <property type="entry name" value="LysR_substrate"/>
    <property type="match status" value="1"/>
</dbReference>
<keyword evidence="4" id="KW-0804">Transcription</keyword>
<dbReference type="GO" id="GO:0003700">
    <property type="term" value="F:DNA-binding transcription factor activity"/>
    <property type="evidence" value="ECO:0007669"/>
    <property type="project" value="InterPro"/>
</dbReference>
<sequence>MKLQQVDLNLLVVLDALLREGNVTRAAERLHMSQSATSTALARLRKVLGDELLVKNGRHLRFTPRAESLINPVRDVLAAIDQSIVCPPGFDPDNDHRVFTIYVSDYVEVTLVRSLLGRLAGLNTGLRIDVAPVPARYVSALRRDEADLAVLPDRLVDTADLDDCVRVQVISDRVVGAVWSGHPAAGGRLDADVLSSFPYLQYQTAGGRGLVEDDLDEAGISRRVEAVASSFVGMLFMLAGTHLVALTQERLARRVAQAADIVLLEPDFPLAPLHQSVFWRNRRGRDSGHAWLREQLLAVAADTAGPGAVAAEPSHR</sequence>
<evidence type="ECO:0000313" key="6">
    <source>
        <dbReference type="EMBL" id="ONH23625.1"/>
    </source>
</evidence>
<dbReference type="PRINTS" id="PR00039">
    <property type="entry name" value="HTHLYSR"/>
</dbReference>
<dbReference type="OrthoDB" id="8717159at2"/>
<proteinExistence type="inferred from homology"/>
<dbReference type="SUPFAM" id="SSF53850">
    <property type="entry name" value="Periplasmic binding protein-like II"/>
    <property type="match status" value="1"/>
</dbReference>
<dbReference type="InterPro" id="IPR036388">
    <property type="entry name" value="WH-like_DNA-bd_sf"/>
</dbReference>
<evidence type="ECO:0000256" key="3">
    <source>
        <dbReference type="ARBA" id="ARBA00023125"/>
    </source>
</evidence>
<dbReference type="CDD" id="cd08417">
    <property type="entry name" value="PBP2_Nitroaromatics_like"/>
    <property type="match status" value="1"/>
</dbReference>
<dbReference type="Gene3D" id="3.40.190.10">
    <property type="entry name" value="Periplasmic binding protein-like II"/>
    <property type="match status" value="2"/>
</dbReference>
<keyword evidence="7" id="KW-1185">Reference proteome</keyword>
<protein>
    <recommendedName>
        <fullName evidence="5">HTH lysR-type domain-containing protein</fullName>
    </recommendedName>
</protein>
<dbReference type="InterPro" id="IPR037402">
    <property type="entry name" value="YidZ_PBP2"/>
</dbReference>
<evidence type="ECO:0000256" key="2">
    <source>
        <dbReference type="ARBA" id="ARBA00023015"/>
    </source>
</evidence>
<dbReference type="PANTHER" id="PTHR30118:SF15">
    <property type="entry name" value="TRANSCRIPTIONAL REGULATORY PROTEIN"/>
    <property type="match status" value="1"/>
</dbReference>
<dbReference type="Proteomes" id="UP000188929">
    <property type="component" value="Unassembled WGS sequence"/>
</dbReference>
<comment type="similarity">
    <text evidence="1">Belongs to the LysR transcriptional regulatory family.</text>
</comment>
<organism evidence="6 7">
    <name type="scientific">Pseudofrankia asymbiotica</name>
    <dbReference type="NCBI Taxonomy" id="1834516"/>
    <lineage>
        <taxon>Bacteria</taxon>
        <taxon>Bacillati</taxon>
        <taxon>Actinomycetota</taxon>
        <taxon>Actinomycetes</taxon>
        <taxon>Frankiales</taxon>
        <taxon>Frankiaceae</taxon>
        <taxon>Pseudofrankia</taxon>
    </lineage>
</organism>
<feature type="domain" description="HTH lysR-type" evidence="5">
    <location>
        <begin position="6"/>
        <end position="63"/>
    </location>
</feature>
<dbReference type="InterPro" id="IPR036390">
    <property type="entry name" value="WH_DNA-bd_sf"/>
</dbReference>
<dbReference type="AlphaFoldDB" id="A0A1V2I1J7"/>
<evidence type="ECO:0000313" key="7">
    <source>
        <dbReference type="Proteomes" id="UP000188929"/>
    </source>
</evidence>
<evidence type="ECO:0000256" key="1">
    <source>
        <dbReference type="ARBA" id="ARBA00009437"/>
    </source>
</evidence>
<dbReference type="Gene3D" id="1.10.10.10">
    <property type="entry name" value="Winged helix-like DNA-binding domain superfamily/Winged helix DNA-binding domain"/>
    <property type="match status" value="1"/>
</dbReference>
<comment type="caution">
    <text evidence="6">The sequence shown here is derived from an EMBL/GenBank/DDBJ whole genome shotgun (WGS) entry which is preliminary data.</text>
</comment>
<accession>A0A1V2I1J7</accession>
<reference evidence="7" key="1">
    <citation type="submission" date="2016-10" db="EMBL/GenBank/DDBJ databases">
        <title>Frankia sp. NRRL B-16386 Genome sequencing.</title>
        <authorList>
            <person name="Ghodhbane-Gtari F."/>
            <person name="Swanson E."/>
            <person name="Gueddou A."/>
            <person name="Hezbri K."/>
            <person name="Ktari K."/>
            <person name="Nouioui I."/>
            <person name="Morris K."/>
            <person name="Simpson S."/>
            <person name="Abebe-Akele F."/>
            <person name="Thomas K."/>
            <person name="Gtari M."/>
            <person name="Tisa L.S."/>
        </authorList>
    </citation>
    <scope>NUCLEOTIDE SEQUENCE [LARGE SCALE GENOMIC DNA]</scope>
    <source>
        <strain evidence="7">NRRL B-16386</strain>
    </source>
</reference>
<dbReference type="PROSITE" id="PS50931">
    <property type="entry name" value="HTH_LYSR"/>
    <property type="match status" value="1"/>
</dbReference>
<evidence type="ECO:0000259" key="5">
    <source>
        <dbReference type="PROSITE" id="PS50931"/>
    </source>
</evidence>
<gene>
    <name evidence="6" type="ORF">BL253_32545</name>
</gene>
<dbReference type="GO" id="GO:0003677">
    <property type="term" value="F:DNA binding"/>
    <property type="evidence" value="ECO:0007669"/>
    <property type="project" value="UniProtKB-KW"/>
</dbReference>
<dbReference type="EMBL" id="MOMC01000083">
    <property type="protein sequence ID" value="ONH23625.1"/>
    <property type="molecule type" value="Genomic_DNA"/>
</dbReference>
<name>A0A1V2I1J7_9ACTN</name>
<dbReference type="InterPro" id="IPR050389">
    <property type="entry name" value="LysR-type_TF"/>
</dbReference>
<dbReference type="Pfam" id="PF00126">
    <property type="entry name" value="HTH_1"/>
    <property type="match status" value="1"/>
</dbReference>
<dbReference type="STRING" id="1834516.BL253_32545"/>